<keyword evidence="16" id="KW-0647">Proteasome</keyword>
<evidence type="ECO:0000256" key="2">
    <source>
        <dbReference type="ARBA" id="ARBA00004496"/>
    </source>
</evidence>
<evidence type="ECO:0000256" key="5">
    <source>
        <dbReference type="ARBA" id="ARBA00006914"/>
    </source>
</evidence>
<keyword evidence="12" id="KW-0547">Nucleotide-binding</keyword>
<feature type="non-terminal residue" evidence="31">
    <location>
        <position position="1"/>
    </location>
</feature>
<name>A0A553RHJ2_9TELE</name>
<comment type="caution">
    <text evidence="31">The sequence shown here is derived from an EMBL/GenBank/DDBJ whole genome shotgun (WGS) entry which is preliminary data.</text>
</comment>
<evidence type="ECO:0000256" key="24">
    <source>
        <dbReference type="ARBA" id="ARBA00070503"/>
    </source>
</evidence>
<dbReference type="Gene3D" id="1.10.8.60">
    <property type="match status" value="1"/>
</dbReference>
<evidence type="ECO:0000256" key="7">
    <source>
        <dbReference type="ARBA" id="ARBA00022475"/>
    </source>
</evidence>
<dbReference type="InterPro" id="IPR050221">
    <property type="entry name" value="26S_Proteasome_ATPase"/>
</dbReference>
<dbReference type="InterPro" id="IPR027417">
    <property type="entry name" value="P-loop_NTPase"/>
</dbReference>
<comment type="similarity">
    <text evidence="4 27">Belongs to the two pore domain potassium channel (TC 1.A.1.8) family.</text>
</comment>
<keyword evidence="18 29" id="KW-1133">Transmembrane helix</keyword>
<dbReference type="GO" id="GO:0005634">
    <property type="term" value="C:nucleus"/>
    <property type="evidence" value="ECO:0007669"/>
    <property type="project" value="UniProtKB-SubCell"/>
</dbReference>
<dbReference type="GO" id="GO:0034702">
    <property type="term" value="C:monoatomic ion channel complex"/>
    <property type="evidence" value="ECO:0007669"/>
    <property type="project" value="UniProtKB-KW"/>
</dbReference>
<keyword evidence="7" id="KW-1003">Cell membrane</keyword>
<comment type="catalytic activity">
    <reaction evidence="23">
        <text>K(+)(in) = K(+)(out)</text>
        <dbReference type="Rhea" id="RHEA:29463"/>
        <dbReference type="ChEBI" id="CHEBI:29103"/>
    </reaction>
</comment>
<keyword evidence="13" id="KW-0631">Potassium channel</keyword>
<evidence type="ECO:0000313" key="32">
    <source>
        <dbReference type="Proteomes" id="UP000316079"/>
    </source>
</evidence>
<reference evidence="31 32" key="1">
    <citation type="journal article" date="2019" name="Sci. Data">
        <title>Hybrid genome assembly and annotation of Danionella translucida.</title>
        <authorList>
            <person name="Kadobianskyi M."/>
            <person name="Schulze L."/>
            <person name="Schuelke M."/>
            <person name="Judkewitz B."/>
        </authorList>
    </citation>
    <scope>NUCLEOTIDE SEQUENCE [LARGE SCALE GENOMIC DNA]</scope>
    <source>
        <strain evidence="31 32">Bolton</strain>
    </source>
</reference>
<dbReference type="InterPro" id="IPR005410">
    <property type="entry name" value="2pore_dom_K_chnl_THIK"/>
</dbReference>
<feature type="transmembrane region" description="Helical" evidence="29">
    <location>
        <begin position="104"/>
        <end position="125"/>
    </location>
</feature>
<feature type="region of interest" description="Disordered" evidence="28">
    <location>
        <begin position="487"/>
        <end position="536"/>
    </location>
</feature>
<evidence type="ECO:0000256" key="8">
    <source>
        <dbReference type="ARBA" id="ARBA00022490"/>
    </source>
</evidence>
<evidence type="ECO:0000256" key="25">
    <source>
        <dbReference type="ARBA" id="ARBA00079970"/>
    </source>
</evidence>
<evidence type="ECO:0000256" key="3">
    <source>
        <dbReference type="ARBA" id="ARBA00004651"/>
    </source>
</evidence>
<evidence type="ECO:0000256" key="17">
    <source>
        <dbReference type="ARBA" id="ARBA00022958"/>
    </source>
</evidence>
<evidence type="ECO:0000256" key="13">
    <source>
        <dbReference type="ARBA" id="ARBA00022826"/>
    </source>
</evidence>
<dbReference type="InterPro" id="IPR013099">
    <property type="entry name" value="K_chnl_dom"/>
</dbReference>
<feature type="transmembrane region" description="Helical" evidence="29">
    <location>
        <begin position="315"/>
        <end position="332"/>
    </location>
</feature>
<feature type="transmembrane region" description="Helical" evidence="29">
    <location>
        <begin position="211"/>
        <end position="241"/>
    </location>
</feature>
<evidence type="ECO:0000256" key="18">
    <source>
        <dbReference type="ARBA" id="ARBA00022989"/>
    </source>
</evidence>
<keyword evidence="22 27" id="KW-0407">Ion channel</keyword>
<dbReference type="GO" id="GO:0005267">
    <property type="term" value="F:potassium channel activity"/>
    <property type="evidence" value="ECO:0007669"/>
    <property type="project" value="UniProtKB-KW"/>
</dbReference>
<feature type="region of interest" description="Disordered" evidence="28">
    <location>
        <begin position="29"/>
        <end position="62"/>
    </location>
</feature>
<evidence type="ECO:0000259" key="30">
    <source>
        <dbReference type="SMART" id="SM00382"/>
    </source>
</evidence>
<evidence type="ECO:0000256" key="28">
    <source>
        <dbReference type="SAM" id="MobiDB-lite"/>
    </source>
</evidence>
<dbReference type="FunFam" id="1.10.8.60:FF:000007">
    <property type="entry name" value="26S proteasome regulatory subunit 4"/>
    <property type="match status" value="1"/>
</dbReference>
<dbReference type="OrthoDB" id="10255768at2759"/>
<evidence type="ECO:0000256" key="29">
    <source>
        <dbReference type="SAM" id="Phobius"/>
    </source>
</evidence>
<feature type="compositionally biased region" description="Basic and acidic residues" evidence="28">
    <location>
        <begin position="501"/>
        <end position="513"/>
    </location>
</feature>
<evidence type="ECO:0000256" key="26">
    <source>
        <dbReference type="ARBA" id="ARBA00082594"/>
    </source>
</evidence>
<keyword evidence="21" id="KW-0539">Nucleus</keyword>
<accession>A0A553RHJ2</accession>
<dbReference type="Pfam" id="PF07885">
    <property type="entry name" value="Ion_trans_2"/>
    <property type="match status" value="2"/>
</dbReference>
<dbReference type="GO" id="GO:0005886">
    <property type="term" value="C:plasma membrane"/>
    <property type="evidence" value="ECO:0007669"/>
    <property type="project" value="UniProtKB-SubCell"/>
</dbReference>
<keyword evidence="32" id="KW-1185">Reference proteome</keyword>
<dbReference type="CDD" id="cd19502">
    <property type="entry name" value="RecA-like_PAN_like"/>
    <property type="match status" value="1"/>
</dbReference>
<dbReference type="Proteomes" id="UP000316079">
    <property type="component" value="Unassembled WGS sequence"/>
</dbReference>
<dbReference type="GO" id="GO:0005524">
    <property type="term" value="F:ATP binding"/>
    <property type="evidence" value="ECO:0007669"/>
    <property type="project" value="UniProtKB-KW"/>
</dbReference>
<comment type="similarity">
    <text evidence="5">Belongs to the AAA ATPase family.</text>
</comment>
<dbReference type="InterPro" id="IPR003593">
    <property type="entry name" value="AAA+_ATPase"/>
</dbReference>
<evidence type="ECO:0000256" key="9">
    <source>
        <dbReference type="ARBA" id="ARBA00022538"/>
    </source>
</evidence>
<dbReference type="EMBL" id="SRMA01024060">
    <property type="protein sequence ID" value="TRZ01651.1"/>
    <property type="molecule type" value="Genomic_DNA"/>
</dbReference>
<dbReference type="Pfam" id="PF16450">
    <property type="entry name" value="Prot_ATP_ID_OB_C"/>
    <property type="match status" value="1"/>
</dbReference>
<dbReference type="GO" id="GO:0009653">
    <property type="term" value="P:anatomical structure morphogenesis"/>
    <property type="evidence" value="ECO:0007669"/>
    <property type="project" value="UniProtKB-ARBA"/>
</dbReference>
<keyword evidence="10 27" id="KW-0812">Transmembrane</keyword>
<keyword evidence="11" id="KW-0479">Metal-binding</keyword>
<evidence type="ECO:0000256" key="1">
    <source>
        <dbReference type="ARBA" id="ARBA00004123"/>
    </source>
</evidence>
<evidence type="ECO:0000256" key="19">
    <source>
        <dbReference type="ARBA" id="ARBA00023065"/>
    </source>
</evidence>
<keyword evidence="8" id="KW-0963">Cytoplasm</keyword>
<dbReference type="InterPro" id="IPR003280">
    <property type="entry name" value="2pore_dom_K_chnl"/>
</dbReference>
<sequence>SRPFPLTTVSRARNLGEVEVTPPISLRSRVHRAEHRHEERETRNFKLNISSQRNPRRTRGPERGSVCLKMNWDVVVHLSRTMGCRSGCCCVNSPGSVNEDNARFLLLALLIVIYLLCGAAVFSSLEQPMEKLAKEKWTQRMEQFTVEHNLSREDLKRFLRSYEEANLAGIRVDATRPRWDFAGAFYFVGTVVSTIGFGMTTPVTIAGKIFLIFYGLVGCASTILFFNLFLERVITVIAFVLKFCHERRELHKSSPAQNSHRHPSAGNRDRRTDSLAGWKPSVYCVMLILGGAAILVSCSASAMYSSAEGWDYLDALYFCFVAFSTIGFGDMVSNQREVYKAQVAYRVGNFLFIVTGVCCIYSLFNVISIVIKQVLNWLLQRLEAPCQCPGQARRNAIVPGHMRSRRENSIDTEVVNDSEADGRRMSGEMISMKDFLAANKVNLAIMQKQLSEMANGHPRQSGSSSRHNEFSGGVGALGIMNNRLAETSGQSQSGGHGPGGGKKDDKDKKKKYEPPIPTRVGKKKRKTKGPDAASKLPLVTPHTQCRLKLLKQERIKDYLLMEEEFIRNQEQMKPLEEKQEEERSKVDDLRGTPMSVGNLEEIIDDNHAIVSTSVGSEHYVSILSFVDKDLLEPGCSVLLNHKVHAVIGVLMDDTDPLVTVMKESVELPLTHPEYYEEMGIKPPKGVILYGPPGTGKTLLAKAVANQTSATFLRVVGSELIQKYLGDGPKLVRELFRVAEEHAPSIVFIDEIDAIGTKRYDSNSGGEREIQRTMLELLNQLDGFDSRGDVKVIMATNRIETLDPALIRPGRIDRKIEFPLPDEKTKRRIFQIHTSRMTVAEDVTLDDLILAKDDLSGADIKAICTEAGLMALRERRMKVTNEDFKKSKENVLYKKQEGTPEGLYL</sequence>
<dbReference type="PRINTS" id="PR01588">
    <property type="entry name" value="THIKCHANNEL"/>
</dbReference>
<dbReference type="SUPFAM" id="SSF81324">
    <property type="entry name" value="Voltage-gated potassium channels"/>
    <property type="match status" value="2"/>
</dbReference>
<feature type="transmembrane region" description="Helical" evidence="29">
    <location>
        <begin position="184"/>
        <end position="205"/>
    </location>
</feature>
<dbReference type="GO" id="GO:0005737">
    <property type="term" value="C:cytoplasm"/>
    <property type="evidence" value="ECO:0007669"/>
    <property type="project" value="UniProtKB-SubCell"/>
</dbReference>
<dbReference type="Gene3D" id="3.40.50.300">
    <property type="entry name" value="P-loop containing nucleotide triphosphate hydrolases"/>
    <property type="match status" value="1"/>
</dbReference>
<keyword evidence="14" id="KW-0067">ATP-binding</keyword>
<dbReference type="Pfam" id="PF00004">
    <property type="entry name" value="AAA"/>
    <property type="match status" value="1"/>
</dbReference>
<evidence type="ECO:0000256" key="20">
    <source>
        <dbReference type="ARBA" id="ARBA00023136"/>
    </source>
</evidence>
<comment type="subcellular location">
    <subcellularLocation>
        <location evidence="3">Cell membrane</location>
        <topology evidence="3">Multi-pass membrane protein</topology>
    </subcellularLocation>
    <subcellularLocation>
        <location evidence="2">Cytoplasm</location>
    </subcellularLocation>
    <subcellularLocation>
        <location evidence="1">Nucleus</location>
    </subcellularLocation>
</comment>
<dbReference type="STRING" id="623744.A0A553RHJ2"/>
<evidence type="ECO:0000256" key="22">
    <source>
        <dbReference type="ARBA" id="ARBA00023303"/>
    </source>
</evidence>
<evidence type="ECO:0000256" key="12">
    <source>
        <dbReference type="ARBA" id="ARBA00022741"/>
    </source>
</evidence>
<evidence type="ECO:0000256" key="16">
    <source>
        <dbReference type="ARBA" id="ARBA00022942"/>
    </source>
</evidence>
<evidence type="ECO:0000256" key="14">
    <source>
        <dbReference type="ARBA" id="ARBA00022840"/>
    </source>
</evidence>
<dbReference type="PROSITE" id="PS00674">
    <property type="entry name" value="AAA"/>
    <property type="match status" value="1"/>
</dbReference>
<evidence type="ECO:0000256" key="10">
    <source>
        <dbReference type="ARBA" id="ARBA00022692"/>
    </source>
</evidence>
<dbReference type="PANTHER" id="PTHR23073">
    <property type="entry name" value="26S PROTEASOME REGULATORY SUBUNIT"/>
    <property type="match status" value="1"/>
</dbReference>
<dbReference type="GO" id="GO:0016887">
    <property type="term" value="F:ATP hydrolysis activity"/>
    <property type="evidence" value="ECO:0007669"/>
    <property type="project" value="InterPro"/>
</dbReference>
<dbReference type="PRINTS" id="PR01333">
    <property type="entry name" value="2POREKCHANEL"/>
</dbReference>
<feature type="domain" description="AAA+ ATPase" evidence="30">
    <location>
        <begin position="682"/>
        <end position="821"/>
    </location>
</feature>
<dbReference type="InterPro" id="IPR032501">
    <property type="entry name" value="Prot_ATP_ID_OB_2nd"/>
</dbReference>
<feature type="transmembrane region" description="Helical" evidence="29">
    <location>
        <begin position="344"/>
        <end position="364"/>
    </location>
</feature>
<feature type="compositionally biased region" description="Polar residues" evidence="28">
    <location>
        <begin position="453"/>
        <end position="465"/>
    </location>
</feature>
<dbReference type="GO" id="GO:0046872">
    <property type="term" value="F:metal ion binding"/>
    <property type="evidence" value="ECO:0007669"/>
    <property type="project" value="UniProtKB-KW"/>
</dbReference>
<dbReference type="FunFam" id="3.40.50.300:FF:000039">
    <property type="entry name" value="26S proteasome regulatory subunit 4"/>
    <property type="match status" value="1"/>
</dbReference>
<feature type="region of interest" description="Disordered" evidence="28">
    <location>
        <begin position="453"/>
        <end position="475"/>
    </location>
</feature>
<evidence type="ECO:0000256" key="11">
    <source>
        <dbReference type="ARBA" id="ARBA00022723"/>
    </source>
</evidence>
<dbReference type="AlphaFoldDB" id="A0A553RHJ2"/>
<dbReference type="Gene3D" id="1.10.287.70">
    <property type="match status" value="1"/>
</dbReference>
<feature type="transmembrane region" description="Helical" evidence="29">
    <location>
        <begin position="280"/>
        <end position="303"/>
    </location>
</feature>
<keyword evidence="6 27" id="KW-0813">Transport</keyword>
<evidence type="ECO:0000256" key="4">
    <source>
        <dbReference type="ARBA" id="ARBA00006666"/>
    </source>
</evidence>
<dbReference type="SMART" id="SM00382">
    <property type="entry name" value="AAA"/>
    <property type="match status" value="1"/>
</dbReference>
<dbReference type="InterPro" id="IPR003960">
    <property type="entry name" value="ATPase_AAA_CS"/>
</dbReference>
<dbReference type="GO" id="GO:0000502">
    <property type="term" value="C:proteasome complex"/>
    <property type="evidence" value="ECO:0007669"/>
    <property type="project" value="UniProtKB-KW"/>
</dbReference>
<evidence type="ECO:0000313" key="31">
    <source>
        <dbReference type="EMBL" id="TRZ01651.1"/>
    </source>
</evidence>
<keyword evidence="9" id="KW-0633">Potassium transport</keyword>
<keyword evidence="17" id="KW-0630">Potassium</keyword>
<evidence type="ECO:0000256" key="27">
    <source>
        <dbReference type="RuleBase" id="RU003857"/>
    </source>
</evidence>
<dbReference type="InterPro" id="IPR041569">
    <property type="entry name" value="AAA_lid_3"/>
</dbReference>
<keyword evidence="15" id="KW-0851">Voltage-gated channel</keyword>
<keyword evidence="19 27" id="KW-0406">Ion transport</keyword>
<dbReference type="FunFam" id="1.10.287.70:FF:000070">
    <property type="entry name" value="Potassium channel, subfamily K, member 12 like"/>
    <property type="match status" value="1"/>
</dbReference>
<evidence type="ECO:0000256" key="6">
    <source>
        <dbReference type="ARBA" id="ARBA00022448"/>
    </source>
</evidence>
<dbReference type="Pfam" id="PF17862">
    <property type="entry name" value="AAA_lid_3"/>
    <property type="match status" value="1"/>
</dbReference>
<evidence type="ECO:0000256" key="23">
    <source>
        <dbReference type="ARBA" id="ARBA00034430"/>
    </source>
</evidence>
<evidence type="ECO:0000256" key="21">
    <source>
        <dbReference type="ARBA" id="ARBA00023242"/>
    </source>
</evidence>
<protein>
    <recommendedName>
        <fullName evidence="24">26S proteasome regulatory subunit 4</fullName>
    </recommendedName>
    <alternativeName>
        <fullName evidence="25">26S proteasome AAA-ATPase subunit RPT2</fullName>
    </alternativeName>
    <alternativeName>
        <fullName evidence="26">Proteasome 26S subunit ATPase 1</fullName>
    </alternativeName>
</protein>
<proteinExistence type="inferred from homology"/>
<dbReference type="InterPro" id="IPR003959">
    <property type="entry name" value="ATPase_AAA_core"/>
</dbReference>
<gene>
    <name evidence="31" type="ORF">DNTS_006138</name>
</gene>
<organism evidence="31 32">
    <name type="scientific">Danionella cerebrum</name>
    <dbReference type="NCBI Taxonomy" id="2873325"/>
    <lineage>
        <taxon>Eukaryota</taxon>
        <taxon>Metazoa</taxon>
        <taxon>Chordata</taxon>
        <taxon>Craniata</taxon>
        <taxon>Vertebrata</taxon>
        <taxon>Euteleostomi</taxon>
        <taxon>Actinopterygii</taxon>
        <taxon>Neopterygii</taxon>
        <taxon>Teleostei</taxon>
        <taxon>Ostariophysi</taxon>
        <taxon>Cypriniformes</taxon>
        <taxon>Danionidae</taxon>
        <taxon>Danioninae</taxon>
        <taxon>Danionella</taxon>
    </lineage>
</organism>
<feature type="compositionally biased region" description="Basic and acidic residues" evidence="28">
    <location>
        <begin position="35"/>
        <end position="44"/>
    </location>
</feature>
<keyword evidence="20 29" id="KW-0472">Membrane</keyword>
<evidence type="ECO:0000256" key="15">
    <source>
        <dbReference type="ARBA" id="ARBA00022882"/>
    </source>
</evidence>
<dbReference type="FunFam" id="2.40.50.140:FF:000067">
    <property type="entry name" value="26S protease regulatory subunit 4"/>
    <property type="match status" value="1"/>
</dbReference>
<dbReference type="SUPFAM" id="SSF52540">
    <property type="entry name" value="P-loop containing nucleoside triphosphate hydrolases"/>
    <property type="match status" value="1"/>
</dbReference>